<evidence type="ECO:0000259" key="3">
    <source>
        <dbReference type="Pfam" id="PF23212"/>
    </source>
</evidence>
<feature type="domain" description="DUF7064" evidence="3">
    <location>
        <begin position="528"/>
        <end position="648"/>
    </location>
</feature>
<keyword evidence="5" id="KW-1185">Reference proteome</keyword>
<evidence type="ECO:0000259" key="2">
    <source>
        <dbReference type="Pfam" id="PF01636"/>
    </source>
</evidence>
<feature type="domain" description="Aminoglycoside phosphotransferase" evidence="2">
    <location>
        <begin position="48"/>
        <end position="271"/>
    </location>
</feature>
<name>A0ABT1GYE4_9NOCA</name>
<evidence type="ECO:0000313" key="5">
    <source>
        <dbReference type="Proteomes" id="UP001205740"/>
    </source>
</evidence>
<comment type="caution">
    <text evidence="4">The sequence shown here is derived from an EMBL/GenBank/DDBJ whole genome shotgun (WGS) entry which is preliminary data.</text>
</comment>
<dbReference type="Gene3D" id="3.90.1200.10">
    <property type="match status" value="1"/>
</dbReference>
<reference evidence="4 5" key="1">
    <citation type="submission" date="2022-06" db="EMBL/GenBank/DDBJ databases">
        <title>Genomic Encyclopedia of Archaeal and Bacterial Type Strains, Phase II (KMG-II): from individual species to whole genera.</title>
        <authorList>
            <person name="Goeker M."/>
        </authorList>
    </citation>
    <scope>NUCLEOTIDE SEQUENCE [LARGE SCALE GENOMIC DNA]</scope>
    <source>
        <strain evidence="4 5">DSM 45037</strain>
    </source>
</reference>
<dbReference type="Pfam" id="PF01636">
    <property type="entry name" value="APH"/>
    <property type="match status" value="1"/>
</dbReference>
<gene>
    <name evidence="4" type="ORF">LX12_001184</name>
</gene>
<organism evidence="4 5">
    <name type="scientific">Williamsia serinedens</name>
    <dbReference type="NCBI Taxonomy" id="391736"/>
    <lineage>
        <taxon>Bacteria</taxon>
        <taxon>Bacillati</taxon>
        <taxon>Actinomycetota</taxon>
        <taxon>Actinomycetes</taxon>
        <taxon>Mycobacteriales</taxon>
        <taxon>Nocardiaceae</taxon>
        <taxon>Williamsia</taxon>
    </lineage>
</organism>
<proteinExistence type="predicted"/>
<dbReference type="InterPro" id="IPR011009">
    <property type="entry name" value="Kinase-like_dom_sf"/>
</dbReference>
<dbReference type="RefSeq" id="WP_253653591.1">
    <property type="nucleotide sequence ID" value="NZ_BAAAOE010000001.1"/>
</dbReference>
<accession>A0ABT1GYE4</accession>
<dbReference type="InterPro" id="IPR002575">
    <property type="entry name" value="Aminoglycoside_PTrfase"/>
</dbReference>
<dbReference type="EMBL" id="JAMTCG010000002">
    <property type="protein sequence ID" value="MCP2160005.1"/>
    <property type="molecule type" value="Genomic_DNA"/>
</dbReference>
<feature type="region of interest" description="Disordered" evidence="1">
    <location>
        <begin position="647"/>
        <end position="669"/>
    </location>
</feature>
<evidence type="ECO:0000256" key="1">
    <source>
        <dbReference type="SAM" id="MobiDB-lite"/>
    </source>
</evidence>
<dbReference type="SUPFAM" id="SSF159245">
    <property type="entry name" value="AttH-like"/>
    <property type="match status" value="1"/>
</dbReference>
<feature type="compositionally biased region" description="Basic and acidic residues" evidence="1">
    <location>
        <begin position="647"/>
        <end position="656"/>
    </location>
</feature>
<sequence>MAGWWSFDDIDATWVRDVLGIADARGWSLERVTRGRITQAARLHVRRPDGDVETVVVKCVDPGWTGSLLPLERQHRFYAGSTGLELPVATCRATCLDPGTGRFWTVLDDPGPSHYGDDVVGPTYPTSFLAMAALATVHRAVDWRGPRPDWVDPLPVPDHDGLGDDYVRFVEQYGERIDPVHLTLANQVVASIGTLTDHAARLGARAGIVHGDFRYGNLVVGRHGAARPVVVTNWSHVTWGPRVVDLASFLSMSLPPEVRRRSYDELLHRYLVGLGGPVDGEAIGALRREIHDHAFLVLVQVIRCAVETPGWEAPEKAGPGRSITDLWLTMFARVCTFLEDLGRPLVTPAPGRPSRPVALADEFAHPDSVGDGLSEEWTLAVADTTAEVGVWVRFGRHSALTEGAYVTVSITGPDLPQITVATPTPDIDENLSVTMPGMRMQHTVVDPLRHVHLRLSGRGEAGGDDVGIVLDLHWYACADPALYGGSPLLLVPSVVTGTITLSGLGPAERRIAVDAPGYRDHSWAGTDWWDMRWTAFVAHFDDDSEMNGLDVRIPGIAPVSLGHLQGATTAPVLVDVCRVLDHGDPDDRDRTLSFAVEPGAHTVTFTPTCHADVARPGGPGRPDEVIRRSWGTFTRNDGRRGVGWVETEARPLDGDHAVAGPARPPRDSP</sequence>
<evidence type="ECO:0000313" key="4">
    <source>
        <dbReference type="EMBL" id="MCP2160005.1"/>
    </source>
</evidence>
<protein>
    <submittedName>
        <fullName evidence="4">Phosphotransferase enzyme family protein</fullName>
    </submittedName>
</protein>
<dbReference type="Pfam" id="PF23212">
    <property type="entry name" value="DUF7064"/>
    <property type="match status" value="1"/>
</dbReference>
<dbReference type="InterPro" id="IPR055492">
    <property type="entry name" value="DUF7064"/>
</dbReference>
<dbReference type="SUPFAM" id="SSF56112">
    <property type="entry name" value="Protein kinase-like (PK-like)"/>
    <property type="match status" value="1"/>
</dbReference>
<dbReference type="Proteomes" id="UP001205740">
    <property type="component" value="Unassembled WGS sequence"/>
</dbReference>